<feature type="non-terminal residue" evidence="2">
    <location>
        <position position="57"/>
    </location>
</feature>
<sequence length="57" mass="6104">MQTKIAANSQALKRWLGKAEEVLGNHSDRLNAINIFPVADGDTGTNLYLTACSASRA</sequence>
<feature type="domain" description="DhaL" evidence="1">
    <location>
        <begin position="10"/>
        <end position="57"/>
    </location>
</feature>
<gene>
    <name evidence="2" type="ORF">HER39_00485</name>
</gene>
<proteinExistence type="predicted"/>
<dbReference type="EMBL" id="JAAZSR010000003">
    <property type="protein sequence ID" value="NKX49083.1"/>
    <property type="molecule type" value="Genomic_DNA"/>
</dbReference>
<dbReference type="Gene3D" id="1.25.40.340">
    <property type="match status" value="1"/>
</dbReference>
<reference evidence="2 3" key="1">
    <citation type="submission" date="2020-04" db="EMBL/GenBank/DDBJ databases">
        <authorList>
            <person name="Liu S."/>
        </authorList>
    </citation>
    <scope>NUCLEOTIDE SEQUENCE [LARGE SCALE GENOMIC DNA]</scope>
    <source>
        <strain evidence="2 3">CGMCC 1.15091</strain>
    </source>
</reference>
<dbReference type="SUPFAM" id="SSF101473">
    <property type="entry name" value="DhaL-like"/>
    <property type="match status" value="1"/>
</dbReference>
<keyword evidence="3" id="KW-1185">Reference proteome</keyword>
<evidence type="ECO:0000313" key="3">
    <source>
        <dbReference type="Proteomes" id="UP000523795"/>
    </source>
</evidence>
<dbReference type="InterPro" id="IPR004007">
    <property type="entry name" value="DhaL_dom"/>
</dbReference>
<comment type="caution">
    <text evidence="2">The sequence shown here is derived from an EMBL/GenBank/DDBJ whole genome shotgun (WGS) entry which is preliminary data.</text>
</comment>
<evidence type="ECO:0000259" key="1">
    <source>
        <dbReference type="PROSITE" id="PS51480"/>
    </source>
</evidence>
<accession>A0ABX1JIX0</accession>
<dbReference type="InterPro" id="IPR050270">
    <property type="entry name" value="DegV_domain_contain"/>
</dbReference>
<dbReference type="Proteomes" id="UP000523795">
    <property type="component" value="Unassembled WGS sequence"/>
</dbReference>
<protein>
    <submittedName>
        <fullName evidence="2">Dak phosphatase</fullName>
    </submittedName>
</protein>
<organism evidence="2 3">
    <name type="scientific">Arthrobacter deserti</name>
    <dbReference type="NCBI Taxonomy" id="1742687"/>
    <lineage>
        <taxon>Bacteria</taxon>
        <taxon>Bacillati</taxon>
        <taxon>Actinomycetota</taxon>
        <taxon>Actinomycetes</taxon>
        <taxon>Micrococcales</taxon>
        <taxon>Micrococcaceae</taxon>
        <taxon>Arthrobacter</taxon>
    </lineage>
</organism>
<name>A0ABX1JIX0_9MICC</name>
<dbReference type="InterPro" id="IPR036117">
    <property type="entry name" value="DhaL_dom_sf"/>
</dbReference>
<dbReference type="PROSITE" id="PS51480">
    <property type="entry name" value="DHAL"/>
    <property type="match status" value="1"/>
</dbReference>
<dbReference type="PANTHER" id="PTHR33434">
    <property type="entry name" value="DEGV DOMAIN-CONTAINING PROTEIN DR_1986-RELATED"/>
    <property type="match status" value="1"/>
</dbReference>
<evidence type="ECO:0000313" key="2">
    <source>
        <dbReference type="EMBL" id="NKX49083.1"/>
    </source>
</evidence>